<evidence type="ECO:0000313" key="2">
    <source>
        <dbReference type="EMBL" id="OXA60267.1"/>
    </source>
</evidence>
<sequence length="410" mass="46020">MAKTRSSGRVLRCRRKSCGNADCCVDVEKAVLKSTKRETNQKAASIIKRPSTSSPSCTFQRRSFTSARRIKTWRFVDLAKSNPGQYGAFGTAKWFRSWTNFVDEPGVVHQENVMIWFAQLNEIFRNSQYGNSETAKQNSQPTRNQQIKKERSSSRSEEKLFLKKEDKSSLKKEEKPALRKQEKSSVQKEEEELFLRKKEKLSIQKEEDSPIVKKESATVKTESPIIKMERRSSSSLDDEGISIQLSASTTDVSHGDQADVESLEPSTAPPEDSYTYFAIVPDGQYTIIDGQVIEDLTHLTRFIGDDQSAALACYQLINLGNEGSMVQRFNVGQGAETSFEPDFGQGAETNFEPDFGQGAETNFEPDSGVSLSLTENEDDSLLNIALEELDKYFEGVTTEELLKMVANCEP</sequence>
<reference evidence="2 3" key="1">
    <citation type="submission" date="2015-12" db="EMBL/GenBank/DDBJ databases">
        <title>The genome of Folsomia candida.</title>
        <authorList>
            <person name="Faddeeva A."/>
            <person name="Derks M.F."/>
            <person name="Anvar Y."/>
            <person name="Smit S."/>
            <person name="Van Straalen N."/>
            <person name="Roelofs D."/>
        </authorList>
    </citation>
    <scope>NUCLEOTIDE SEQUENCE [LARGE SCALE GENOMIC DNA]</scope>
    <source>
        <strain evidence="2 3">VU population</strain>
        <tissue evidence="2">Whole body</tissue>
    </source>
</reference>
<dbReference type="Proteomes" id="UP000198287">
    <property type="component" value="Unassembled WGS sequence"/>
</dbReference>
<feature type="compositionally biased region" description="Polar residues" evidence="1">
    <location>
        <begin position="131"/>
        <end position="145"/>
    </location>
</feature>
<dbReference type="EMBL" id="LNIX01000002">
    <property type="protein sequence ID" value="OXA60267.1"/>
    <property type="molecule type" value="Genomic_DNA"/>
</dbReference>
<evidence type="ECO:0000313" key="3">
    <source>
        <dbReference type="Proteomes" id="UP000198287"/>
    </source>
</evidence>
<accession>A0A226ESX8</accession>
<dbReference type="AlphaFoldDB" id="A0A226ESX8"/>
<feature type="region of interest" description="Disordered" evidence="1">
    <location>
        <begin position="131"/>
        <end position="189"/>
    </location>
</feature>
<feature type="region of interest" description="Disordered" evidence="1">
    <location>
        <begin position="247"/>
        <end position="270"/>
    </location>
</feature>
<evidence type="ECO:0008006" key="4">
    <source>
        <dbReference type="Google" id="ProtNLM"/>
    </source>
</evidence>
<gene>
    <name evidence="2" type="ORF">Fcan01_06371</name>
</gene>
<keyword evidence="3" id="KW-1185">Reference proteome</keyword>
<feature type="compositionally biased region" description="Basic and acidic residues" evidence="1">
    <location>
        <begin position="147"/>
        <end position="189"/>
    </location>
</feature>
<evidence type="ECO:0000256" key="1">
    <source>
        <dbReference type="SAM" id="MobiDB-lite"/>
    </source>
</evidence>
<proteinExistence type="predicted"/>
<protein>
    <recommendedName>
        <fullName evidence="4">Reticulocyte-binding protein 2 a</fullName>
    </recommendedName>
</protein>
<organism evidence="2 3">
    <name type="scientific">Folsomia candida</name>
    <name type="common">Springtail</name>
    <dbReference type="NCBI Taxonomy" id="158441"/>
    <lineage>
        <taxon>Eukaryota</taxon>
        <taxon>Metazoa</taxon>
        <taxon>Ecdysozoa</taxon>
        <taxon>Arthropoda</taxon>
        <taxon>Hexapoda</taxon>
        <taxon>Collembola</taxon>
        <taxon>Entomobryomorpha</taxon>
        <taxon>Isotomoidea</taxon>
        <taxon>Isotomidae</taxon>
        <taxon>Proisotominae</taxon>
        <taxon>Folsomia</taxon>
    </lineage>
</organism>
<name>A0A226ESX8_FOLCA</name>
<comment type="caution">
    <text evidence="2">The sequence shown here is derived from an EMBL/GenBank/DDBJ whole genome shotgun (WGS) entry which is preliminary data.</text>
</comment>